<dbReference type="Proteomes" id="UP001066276">
    <property type="component" value="Chromosome 3_2"/>
</dbReference>
<keyword evidence="2" id="KW-1185">Reference proteome</keyword>
<dbReference type="AlphaFoldDB" id="A0AAV7TQA9"/>
<evidence type="ECO:0000313" key="1">
    <source>
        <dbReference type="EMBL" id="KAJ1178842.1"/>
    </source>
</evidence>
<gene>
    <name evidence="1" type="ORF">NDU88_004084</name>
</gene>
<reference evidence="1" key="1">
    <citation type="journal article" date="2022" name="bioRxiv">
        <title>Sequencing and chromosome-scale assembly of the giantPleurodeles waltlgenome.</title>
        <authorList>
            <person name="Brown T."/>
            <person name="Elewa A."/>
            <person name="Iarovenko S."/>
            <person name="Subramanian E."/>
            <person name="Araus A.J."/>
            <person name="Petzold A."/>
            <person name="Susuki M."/>
            <person name="Suzuki K.-i.T."/>
            <person name="Hayashi T."/>
            <person name="Toyoda A."/>
            <person name="Oliveira C."/>
            <person name="Osipova E."/>
            <person name="Leigh N.D."/>
            <person name="Simon A."/>
            <person name="Yun M.H."/>
        </authorList>
    </citation>
    <scope>NUCLEOTIDE SEQUENCE</scope>
    <source>
        <strain evidence="1">20211129_DDA</strain>
        <tissue evidence="1">Liver</tissue>
    </source>
</reference>
<organism evidence="1 2">
    <name type="scientific">Pleurodeles waltl</name>
    <name type="common">Iberian ribbed newt</name>
    <dbReference type="NCBI Taxonomy" id="8319"/>
    <lineage>
        <taxon>Eukaryota</taxon>
        <taxon>Metazoa</taxon>
        <taxon>Chordata</taxon>
        <taxon>Craniata</taxon>
        <taxon>Vertebrata</taxon>
        <taxon>Euteleostomi</taxon>
        <taxon>Amphibia</taxon>
        <taxon>Batrachia</taxon>
        <taxon>Caudata</taxon>
        <taxon>Salamandroidea</taxon>
        <taxon>Salamandridae</taxon>
        <taxon>Pleurodelinae</taxon>
        <taxon>Pleurodeles</taxon>
    </lineage>
</organism>
<dbReference type="EMBL" id="JANPWB010000006">
    <property type="protein sequence ID" value="KAJ1178842.1"/>
    <property type="molecule type" value="Genomic_DNA"/>
</dbReference>
<feature type="non-terminal residue" evidence="1">
    <location>
        <position position="54"/>
    </location>
</feature>
<accession>A0AAV7TQA9</accession>
<proteinExistence type="predicted"/>
<protein>
    <submittedName>
        <fullName evidence="1">Uncharacterized protein</fullName>
    </submittedName>
</protein>
<sequence length="54" mass="5472">HRGPPPGPRPHPVLQSQSVPCVHIARVGLHVSLLDSSVPASTAPSWACAAATSA</sequence>
<evidence type="ECO:0000313" key="2">
    <source>
        <dbReference type="Proteomes" id="UP001066276"/>
    </source>
</evidence>
<name>A0AAV7TQA9_PLEWA</name>
<feature type="non-terminal residue" evidence="1">
    <location>
        <position position="1"/>
    </location>
</feature>
<comment type="caution">
    <text evidence="1">The sequence shown here is derived from an EMBL/GenBank/DDBJ whole genome shotgun (WGS) entry which is preliminary data.</text>
</comment>